<dbReference type="RefSeq" id="WP_135571784.1">
    <property type="nucleotide sequence ID" value="NZ_RQGK01000072.1"/>
</dbReference>
<dbReference type="EMBL" id="RQGM01000030">
    <property type="protein sequence ID" value="TGL85289.1"/>
    <property type="molecule type" value="Genomic_DNA"/>
</dbReference>
<evidence type="ECO:0000313" key="2">
    <source>
        <dbReference type="Proteomes" id="UP000297613"/>
    </source>
</evidence>
<name>A0A6N4QU40_9LEPT</name>
<dbReference type="Proteomes" id="UP000297613">
    <property type="component" value="Unassembled WGS sequence"/>
</dbReference>
<evidence type="ECO:0000313" key="1">
    <source>
        <dbReference type="EMBL" id="TGL85289.1"/>
    </source>
</evidence>
<organism evidence="1 2">
    <name type="scientific">Leptospira yasudae</name>
    <dbReference type="NCBI Taxonomy" id="2202201"/>
    <lineage>
        <taxon>Bacteria</taxon>
        <taxon>Pseudomonadati</taxon>
        <taxon>Spirochaetota</taxon>
        <taxon>Spirochaetia</taxon>
        <taxon>Leptospirales</taxon>
        <taxon>Leptospiraceae</taxon>
        <taxon>Leptospira</taxon>
    </lineage>
</organism>
<reference evidence="1 2" key="1">
    <citation type="journal article" date="2019" name="PLoS Negl. Trop. Dis.">
        <title>Revisiting the worldwide diversity of Leptospira species in the environment.</title>
        <authorList>
            <person name="Vincent A.T."/>
            <person name="Schiettekatte O."/>
            <person name="Bourhy P."/>
            <person name="Veyrier F.J."/>
            <person name="Picardeau M."/>
        </authorList>
    </citation>
    <scope>NUCLEOTIDE SEQUENCE [LARGE SCALE GENOMIC DNA]</scope>
    <source>
        <strain evidence="1 2">201702445</strain>
    </source>
</reference>
<gene>
    <name evidence="1" type="ORF">EHQ83_08230</name>
</gene>
<proteinExistence type="predicted"/>
<protein>
    <submittedName>
        <fullName evidence="1">Uncharacterized protein</fullName>
    </submittedName>
</protein>
<dbReference type="AlphaFoldDB" id="A0A6N4QU40"/>
<accession>A0A6N4QU40</accession>
<comment type="caution">
    <text evidence="1">The sequence shown here is derived from an EMBL/GenBank/DDBJ whole genome shotgun (WGS) entry which is preliminary data.</text>
</comment>
<sequence>MKENGIHKSFELGEAVKNKTTGQTMYVEVAWSPTVSCVYFDPEKDALVKVQMLPEDLERIKELLPYLPK</sequence>